<evidence type="ECO:0000313" key="1">
    <source>
        <dbReference type="EMBL" id="QDQ96592.1"/>
    </source>
</evidence>
<dbReference type="AlphaFoldDB" id="A0A516X0I3"/>
<protein>
    <submittedName>
        <fullName evidence="1">DUF2273 domain-containing protein</fullName>
    </submittedName>
</protein>
<evidence type="ECO:0000313" key="2">
    <source>
        <dbReference type="Proteomes" id="UP000317344"/>
    </source>
</evidence>
<reference evidence="1 2" key="1">
    <citation type="submission" date="2019-07" db="EMBL/GenBank/DDBJ databases">
        <title>Tomitella cavernea sp. nov., an actinomycete isolated from soil.</title>
        <authorList>
            <person name="Cheng J."/>
        </authorList>
    </citation>
    <scope>NUCLEOTIDE SEQUENCE [LARGE SCALE GENOMIC DNA]</scope>
    <source>
        <strain evidence="1 2">HY188</strain>
    </source>
</reference>
<dbReference type="EMBL" id="CP041765">
    <property type="protein sequence ID" value="QDQ96592.1"/>
    <property type="molecule type" value="Genomic_DNA"/>
</dbReference>
<dbReference type="KEGG" id="toy:FO059_03615"/>
<reference evidence="1 2" key="2">
    <citation type="submission" date="2019-07" db="EMBL/GenBank/DDBJ databases">
        <authorList>
            <person name="Huang Y."/>
        </authorList>
    </citation>
    <scope>NUCLEOTIDE SEQUENCE [LARGE SCALE GENOMIC DNA]</scope>
    <source>
        <strain evidence="1 2">HY188</strain>
    </source>
</reference>
<name>A0A516X0I3_9ACTN</name>
<organism evidence="1 2">
    <name type="scientific">Tomitella fengzijianii</name>
    <dbReference type="NCBI Taxonomy" id="2597660"/>
    <lineage>
        <taxon>Bacteria</taxon>
        <taxon>Bacillati</taxon>
        <taxon>Actinomycetota</taxon>
        <taxon>Actinomycetes</taxon>
        <taxon>Mycobacteriales</taxon>
        <taxon>Tomitella</taxon>
    </lineage>
</organism>
<proteinExistence type="predicted"/>
<dbReference type="Proteomes" id="UP000317344">
    <property type="component" value="Chromosome"/>
</dbReference>
<accession>A0A516X0I3</accession>
<gene>
    <name evidence="1" type="ORF">FO059_03615</name>
</gene>
<dbReference type="RefSeq" id="WP_143906434.1">
    <property type="nucleotide sequence ID" value="NZ_CP041765.1"/>
</dbReference>
<keyword evidence="2" id="KW-1185">Reference proteome</keyword>
<sequence>MSMAAVGLIAGILLVIAGTTGGLLGFVFAVLLGAVGLALGAHHDGAIDLAGLLRSRGRG</sequence>